<keyword evidence="1" id="KW-0472">Membrane</keyword>
<feature type="transmembrane region" description="Helical" evidence="1">
    <location>
        <begin position="24"/>
        <end position="51"/>
    </location>
</feature>
<dbReference type="Proteomes" id="UP000006038">
    <property type="component" value="Chromosome 5"/>
</dbReference>
<dbReference type="AlphaFoldDB" id="J3M848"/>
<accession>J3M848</accession>
<evidence type="ECO:0000256" key="1">
    <source>
        <dbReference type="SAM" id="Phobius"/>
    </source>
</evidence>
<dbReference type="EnsemblPlants" id="OB05G27720.1">
    <property type="protein sequence ID" value="OB05G27720.1"/>
    <property type="gene ID" value="OB05G27720"/>
</dbReference>
<keyword evidence="3" id="KW-1185">Reference proteome</keyword>
<name>J3M848_ORYBR</name>
<evidence type="ECO:0000313" key="2">
    <source>
        <dbReference type="EnsemblPlants" id="OB05G27720.1"/>
    </source>
</evidence>
<dbReference type="Gramene" id="OB05G27720.1">
    <property type="protein sequence ID" value="OB05G27720.1"/>
    <property type="gene ID" value="OB05G27720"/>
</dbReference>
<dbReference type="HOGENOM" id="CLU_3093636_0_0_1"/>
<organism evidence="2">
    <name type="scientific">Oryza brachyantha</name>
    <name type="common">malo sina</name>
    <dbReference type="NCBI Taxonomy" id="4533"/>
    <lineage>
        <taxon>Eukaryota</taxon>
        <taxon>Viridiplantae</taxon>
        <taxon>Streptophyta</taxon>
        <taxon>Embryophyta</taxon>
        <taxon>Tracheophyta</taxon>
        <taxon>Spermatophyta</taxon>
        <taxon>Magnoliopsida</taxon>
        <taxon>Liliopsida</taxon>
        <taxon>Poales</taxon>
        <taxon>Poaceae</taxon>
        <taxon>BOP clade</taxon>
        <taxon>Oryzoideae</taxon>
        <taxon>Oryzeae</taxon>
        <taxon>Oryzinae</taxon>
        <taxon>Oryza</taxon>
    </lineage>
</organism>
<proteinExistence type="predicted"/>
<sequence>QPPLPPLAPVLHLLLLLRFPSCDLWLISSWFIILLILLCSRTHVCCALILLS</sequence>
<keyword evidence="1" id="KW-1133">Transmembrane helix</keyword>
<keyword evidence="1" id="KW-0812">Transmembrane</keyword>
<reference evidence="2" key="2">
    <citation type="submission" date="2013-04" db="UniProtKB">
        <authorList>
            <consortium name="EnsemblPlants"/>
        </authorList>
    </citation>
    <scope>IDENTIFICATION</scope>
</reference>
<evidence type="ECO:0000313" key="3">
    <source>
        <dbReference type="Proteomes" id="UP000006038"/>
    </source>
</evidence>
<reference evidence="2" key="1">
    <citation type="journal article" date="2013" name="Nat. Commun.">
        <title>Whole-genome sequencing of Oryza brachyantha reveals mechanisms underlying Oryza genome evolution.</title>
        <authorList>
            <person name="Chen J."/>
            <person name="Huang Q."/>
            <person name="Gao D."/>
            <person name="Wang J."/>
            <person name="Lang Y."/>
            <person name="Liu T."/>
            <person name="Li B."/>
            <person name="Bai Z."/>
            <person name="Luis Goicoechea J."/>
            <person name="Liang C."/>
            <person name="Chen C."/>
            <person name="Zhang W."/>
            <person name="Sun S."/>
            <person name="Liao Y."/>
            <person name="Zhang X."/>
            <person name="Yang L."/>
            <person name="Song C."/>
            <person name="Wang M."/>
            <person name="Shi J."/>
            <person name="Liu G."/>
            <person name="Liu J."/>
            <person name="Zhou H."/>
            <person name="Zhou W."/>
            <person name="Yu Q."/>
            <person name="An N."/>
            <person name="Chen Y."/>
            <person name="Cai Q."/>
            <person name="Wang B."/>
            <person name="Liu B."/>
            <person name="Min J."/>
            <person name="Huang Y."/>
            <person name="Wu H."/>
            <person name="Li Z."/>
            <person name="Zhang Y."/>
            <person name="Yin Y."/>
            <person name="Song W."/>
            <person name="Jiang J."/>
            <person name="Jackson S.A."/>
            <person name="Wing R.A."/>
            <person name="Wang J."/>
            <person name="Chen M."/>
        </authorList>
    </citation>
    <scope>NUCLEOTIDE SEQUENCE [LARGE SCALE GENOMIC DNA]</scope>
    <source>
        <strain evidence="2">cv. IRGC 101232</strain>
    </source>
</reference>
<protein>
    <submittedName>
        <fullName evidence="2">Uncharacterized protein</fullName>
    </submittedName>
</protein>